<feature type="chain" id="PRO_5004871351" description="Cytosolic protein" evidence="1">
    <location>
        <begin position="28"/>
        <end position="208"/>
    </location>
</feature>
<evidence type="ECO:0008006" key="3">
    <source>
        <dbReference type="Google" id="ProtNLM"/>
    </source>
</evidence>
<reference evidence="2" key="1">
    <citation type="submission" date="2013-02" db="EMBL/GenBank/DDBJ databases">
        <title>Comparative genomics of Borrelia species.</title>
        <authorList>
            <person name="Schwan T.G."/>
            <person name="Raffel S.J."/>
            <person name="Porcella S.F."/>
        </authorList>
    </citation>
    <scope>NUCLEOTIDE SEQUENCE</scope>
    <source>
        <strain evidence="2">DOU</strain>
        <plasmid evidence="2">unnamed</plasmid>
    </source>
</reference>
<dbReference type="HOGENOM" id="CLU_1318845_0_0_12"/>
<name>W5SL82_9SPIR</name>
<keyword evidence="2" id="KW-0614">Plasmid</keyword>
<accession>W5SL82</accession>
<dbReference type="AlphaFoldDB" id="W5SL82"/>
<evidence type="ECO:0000256" key="1">
    <source>
        <dbReference type="SAM" id="SignalP"/>
    </source>
</evidence>
<sequence length="208" mass="24649">MKFNIMKKLVNMTSKIFLLSFLFVACAFDRSLRELNSVIWDKSLQFEQQALDKIEEAIGYVEGEHKNWGAAERALQDAIELEEKALMTMKHTFMFVAEYLSDYPSYTRYIYSYEDCKELQDKLEMELAFKYNNKFILIGIKVDLSIMKSTEKEQDYENKFNQRLQSVLEFLKGCRERMGVDIILRGFMKDSANFYDFTFSKSYIDKVI</sequence>
<organism evidence="2">
    <name type="scientific">Borrelia crocidurae DOU</name>
    <dbReference type="NCBI Taxonomy" id="1293575"/>
    <lineage>
        <taxon>Bacteria</taxon>
        <taxon>Pseudomonadati</taxon>
        <taxon>Spirochaetota</taxon>
        <taxon>Spirochaetia</taxon>
        <taxon>Spirochaetales</taxon>
        <taxon>Borreliaceae</taxon>
        <taxon>Borrelia</taxon>
    </lineage>
</organism>
<dbReference type="PROSITE" id="PS51257">
    <property type="entry name" value="PROKAR_LIPOPROTEIN"/>
    <property type="match status" value="1"/>
</dbReference>
<protein>
    <recommendedName>
        <fullName evidence="3">Cytosolic protein</fullName>
    </recommendedName>
</protein>
<feature type="signal peptide" evidence="1">
    <location>
        <begin position="1"/>
        <end position="27"/>
    </location>
</feature>
<proteinExistence type="predicted"/>
<dbReference type="EMBL" id="CP004342">
    <property type="protein sequence ID" value="AHH07894.1"/>
    <property type="molecule type" value="Genomic_DNA"/>
</dbReference>
<gene>
    <name evidence="2" type="ORF">BCD_1828</name>
</gene>
<keyword evidence="1" id="KW-0732">Signal</keyword>
<evidence type="ECO:0000313" key="2">
    <source>
        <dbReference type="EMBL" id="AHH07894.1"/>
    </source>
</evidence>
<geneLocation type="plasmid" evidence="2">
    <name>unnamed</name>
</geneLocation>